<evidence type="ECO:0000259" key="11">
    <source>
        <dbReference type="PROSITE" id="PS51194"/>
    </source>
</evidence>
<feature type="region of interest" description="Disordered" evidence="9">
    <location>
        <begin position="613"/>
        <end position="635"/>
    </location>
</feature>
<keyword evidence="8" id="KW-0413">Isomerase</keyword>
<dbReference type="InterPro" id="IPR055367">
    <property type="entry name" value="WH4_Lhr"/>
</dbReference>
<evidence type="ECO:0000256" key="3">
    <source>
        <dbReference type="ARBA" id="ARBA00022801"/>
    </source>
</evidence>
<feature type="domain" description="Helicase C-terminal" evidence="11">
    <location>
        <begin position="318"/>
        <end position="508"/>
    </location>
</feature>
<dbReference type="RefSeq" id="WP_353711214.1">
    <property type="nucleotide sequence ID" value="NZ_CP159279.1"/>
</dbReference>
<evidence type="ECO:0000256" key="8">
    <source>
        <dbReference type="ARBA" id="ARBA00023235"/>
    </source>
</evidence>
<protein>
    <submittedName>
        <fullName evidence="12">ATP-dependent helicase</fullName>
        <ecNumber evidence="12">3.6.4.-</ecNumber>
    </submittedName>
</protein>
<proteinExistence type="predicted"/>
<dbReference type="SMART" id="SM00487">
    <property type="entry name" value="DEXDc"/>
    <property type="match status" value="1"/>
</dbReference>
<gene>
    <name evidence="12" type="ORF">ABRP34_17935</name>
</gene>
<evidence type="ECO:0000313" key="12">
    <source>
        <dbReference type="EMBL" id="XCH10683.1"/>
    </source>
</evidence>
<dbReference type="InterPro" id="IPR055368">
    <property type="entry name" value="WH3_Lhr"/>
</dbReference>
<evidence type="ECO:0000256" key="7">
    <source>
        <dbReference type="ARBA" id="ARBA00023204"/>
    </source>
</evidence>
<evidence type="ECO:0000256" key="5">
    <source>
        <dbReference type="ARBA" id="ARBA00022840"/>
    </source>
</evidence>
<dbReference type="GO" id="GO:0003677">
    <property type="term" value="F:DNA binding"/>
    <property type="evidence" value="ECO:0007669"/>
    <property type="project" value="UniProtKB-KW"/>
</dbReference>
<dbReference type="EC" id="3.6.4.-" evidence="12"/>
<feature type="domain" description="Helicase ATP-binding" evidence="10">
    <location>
        <begin position="45"/>
        <end position="267"/>
    </location>
</feature>
<keyword evidence="1" id="KW-0547">Nucleotide-binding</keyword>
<dbReference type="Gene3D" id="3.40.50.300">
    <property type="entry name" value="P-loop containing nucleotide triphosphate hydrolases"/>
    <property type="match status" value="2"/>
</dbReference>
<feature type="region of interest" description="Disordered" evidence="9">
    <location>
        <begin position="1"/>
        <end position="23"/>
    </location>
</feature>
<dbReference type="NCBIfam" id="NF007284">
    <property type="entry name" value="PRK09751.1"/>
    <property type="match status" value="1"/>
</dbReference>
<dbReference type="InterPro" id="IPR001650">
    <property type="entry name" value="Helicase_C-like"/>
</dbReference>
<dbReference type="InterPro" id="IPR045628">
    <property type="entry name" value="Lhr_WH_dom"/>
</dbReference>
<dbReference type="PROSITE" id="PS51194">
    <property type="entry name" value="HELICASE_CTER"/>
    <property type="match status" value="1"/>
</dbReference>
<name>A0AAU8EP74_9MICC</name>
<keyword evidence="3 12" id="KW-0378">Hydrolase</keyword>
<dbReference type="Pfam" id="PF19306">
    <property type="entry name" value="WHD_Lhr"/>
    <property type="match status" value="1"/>
</dbReference>
<dbReference type="InterPro" id="IPR011545">
    <property type="entry name" value="DEAD/DEAH_box_helicase_dom"/>
</dbReference>
<dbReference type="EMBL" id="CP159279">
    <property type="protein sequence ID" value="XCH10683.1"/>
    <property type="molecule type" value="Genomic_DNA"/>
</dbReference>
<dbReference type="PROSITE" id="PS51192">
    <property type="entry name" value="HELICASE_ATP_BIND_1"/>
    <property type="match status" value="1"/>
</dbReference>
<dbReference type="Pfam" id="PF00271">
    <property type="entry name" value="Helicase_C"/>
    <property type="match status" value="1"/>
</dbReference>
<dbReference type="GO" id="GO:0006281">
    <property type="term" value="P:DNA repair"/>
    <property type="evidence" value="ECO:0007669"/>
    <property type="project" value="UniProtKB-KW"/>
</dbReference>
<dbReference type="PANTHER" id="PTHR47962:SF5">
    <property type="entry name" value="ATP-DEPENDENT HELICASE LHR-RELATED"/>
    <property type="match status" value="1"/>
</dbReference>
<dbReference type="Pfam" id="PF08494">
    <property type="entry name" value="DEAD_assoc"/>
    <property type="match status" value="1"/>
</dbReference>
<dbReference type="GO" id="GO:0016887">
    <property type="term" value="F:ATP hydrolysis activity"/>
    <property type="evidence" value="ECO:0007669"/>
    <property type="project" value="TreeGrafter"/>
</dbReference>
<dbReference type="SUPFAM" id="SSF52540">
    <property type="entry name" value="P-loop containing nucleoside triphosphate hydrolases"/>
    <property type="match status" value="1"/>
</dbReference>
<keyword evidence="6" id="KW-0238">DNA-binding</keyword>
<dbReference type="InterPro" id="IPR014001">
    <property type="entry name" value="Helicase_ATP-bd"/>
</dbReference>
<evidence type="ECO:0000256" key="9">
    <source>
        <dbReference type="SAM" id="MobiDB-lite"/>
    </source>
</evidence>
<feature type="compositionally biased region" description="Basic residues" evidence="9">
    <location>
        <begin position="107"/>
        <end position="116"/>
    </location>
</feature>
<dbReference type="PANTHER" id="PTHR47962">
    <property type="entry name" value="ATP-DEPENDENT HELICASE LHR-RELATED-RELATED"/>
    <property type="match status" value="1"/>
</dbReference>
<evidence type="ECO:0000259" key="10">
    <source>
        <dbReference type="PROSITE" id="PS51192"/>
    </source>
</evidence>
<dbReference type="GO" id="GO:0005524">
    <property type="term" value="F:ATP binding"/>
    <property type="evidence" value="ECO:0007669"/>
    <property type="project" value="UniProtKB-KW"/>
</dbReference>
<accession>A0AAU8EP74</accession>
<keyword evidence="7" id="KW-0234">DNA repair</keyword>
<keyword evidence="5" id="KW-0067">ATP-binding</keyword>
<dbReference type="SMART" id="SM00490">
    <property type="entry name" value="HELICc"/>
    <property type="match status" value="1"/>
</dbReference>
<feature type="region of interest" description="Disordered" evidence="9">
    <location>
        <begin position="97"/>
        <end position="116"/>
    </location>
</feature>
<keyword evidence="2" id="KW-0227">DNA damage</keyword>
<dbReference type="Pfam" id="PF23235">
    <property type="entry name" value="WHD_3rd_Lhr"/>
    <property type="match status" value="1"/>
</dbReference>
<dbReference type="InterPro" id="IPR052511">
    <property type="entry name" value="ATP-dep_Helicase"/>
</dbReference>
<dbReference type="InterPro" id="IPR013701">
    <property type="entry name" value="Lhr-like_DEAD/DEAH_assoc"/>
</dbReference>
<dbReference type="Pfam" id="PF23236">
    <property type="entry name" value="WHD_2nd_Lhr"/>
    <property type="match status" value="1"/>
</dbReference>
<evidence type="ECO:0000256" key="6">
    <source>
        <dbReference type="ARBA" id="ARBA00023125"/>
    </source>
</evidence>
<feature type="region of interest" description="Disordered" evidence="9">
    <location>
        <begin position="1156"/>
        <end position="1182"/>
    </location>
</feature>
<dbReference type="GO" id="GO:0004386">
    <property type="term" value="F:helicase activity"/>
    <property type="evidence" value="ECO:0007669"/>
    <property type="project" value="UniProtKB-KW"/>
</dbReference>
<dbReference type="Pfam" id="PF23234">
    <property type="entry name" value="WHD_4th_Lhr"/>
    <property type="match status" value="1"/>
</dbReference>
<evidence type="ECO:0000256" key="4">
    <source>
        <dbReference type="ARBA" id="ARBA00022806"/>
    </source>
</evidence>
<evidence type="ECO:0000256" key="2">
    <source>
        <dbReference type="ARBA" id="ARBA00022763"/>
    </source>
</evidence>
<dbReference type="InterPro" id="IPR027417">
    <property type="entry name" value="P-loop_NTPase"/>
</dbReference>
<organism evidence="12">
    <name type="scientific">Arthrobacter sp. K5</name>
    <dbReference type="NCBI Taxonomy" id="2839623"/>
    <lineage>
        <taxon>Bacteria</taxon>
        <taxon>Bacillati</taxon>
        <taxon>Actinomycetota</taxon>
        <taxon>Actinomycetes</taxon>
        <taxon>Micrococcales</taxon>
        <taxon>Micrococcaceae</taxon>
        <taxon>Arthrobacter</taxon>
    </lineage>
</organism>
<dbReference type="InterPro" id="IPR055369">
    <property type="entry name" value="WH2_Lhr"/>
</dbReference>
<keyword evidence="4 12" id="KW-0347">Helicase</keyword>
<dbReference type="CDD" id="cd18796">
    <property type="entry name" value="SF2_C_LHR"/>
    <property type="match status" value="1"/>
</dbReference>
<feature type="compositionally biased region" description="Low complexity" evidence="9">
    <location>
        <begin position="8"/>
        <end position="20"/>
    </location>
</feature>
<feature type="compositionally biased region" description="Low complexity" evidence="9">
    <location>
        <begin position="1163"/>
        <end position="1176"/>
    </location>
</feature>
<dbReference type="Pfam" id="PF00270">
    <property type="entry name" value="DEAD"/>
    <property type="match status" value="1"/>
</dbReference>
<sequence length="1685" mass="177730">MQSQEPAGTSTGTSTGDSMGQFSRPTREWFLGAFSEPTPAQQGAWNAISSGSHALVVAPTGSGKTLAAFLWALDRLLVSGSGAPDAALPDAAVLPGLEEPPAGAKPKQSRARKPKRKTRVLYISPLKALGVDVERNLRSPLIGITQTAKRLDLPAPLITVGVRSGDTPASDRRALLSNPPDILITTPESLFLMLTSRARETLSEVDTVIVDEVHAVAGTKRGAHLAVSLERLDALLPAPAQRIGLSATVEPRELVAQFLAGSAPVEIVAPPSRKNWDLTVSVPVEDMSDLQGAAGAFDSGPASGLQPQASIWPHVEEKIVDLVLANQSTIVFANSRRLAERLTARLNEIHAERQLLAVGGGWNDPAPPAPGGLPTSTGTPAHMMAQAGSTAGAEPLLARAHHGSVSKDQRALIEDDLKSGRLRCVVATSSLELGIDMGAVDLVVQVESPPSVASGLQRVGRAGHQVGEISQGYLFPKHRADLVHTAITVERMLDGKIERLSVPANPLDILAQQTVAATALGSIDVEEWFSTVRRSAPFATLPRSAYEATLDLLAGRYPSDEFAELRPRIVWDRNAGTIEGRPGSQRLAVTSGGTIPDRGLFGVYIIGTETEGSASPAAAGDGKGSGTAPAKGGRRVGELDEEMVYESRVGDIFALGATSWKIEDITHDRVLVSPAFGQPGKLPFWKGDSLGRPVDLGRALGAFVRELSASDVGPATERCKASGLDDFAANNLLQYLSEQKLATEVVPSDTTLVVERFHDELGDWRVILHSPFGMPVHAPWALAVGQRLNQRYGLDGSAMAADDGIVLRVPMMEDEPPGAELFLFDPEELEQIVTAEVGGSALFASRFRECAARALLLLRQTPGKRQPLWQQRQRSAQLLDVARKYPAFPIVLETVRECLQDVYDLPALKDIAASVERRELRIVQTTTQQPSPFAKSLLFGYVAQFLYEGDSPLAERRAAALALDSTLLNELLGRVELRELLDARVIDATERELQRLAPDRKVRGMEGVADLLRLLGPLDPGEVAARLAPPADTPPVEPVETPPSQATTAEAAAHLAALQRANRAIKVTLSGVDRFAAVEDAARLRDAIGVPLPMGVPLAFIEPVADPLGDLVSRYARTHGPFTATEAAARLGLGAAVVGTALKRLAADGRVVEGEFRPHAEPADAGSAAGESPAAALSDPGSGLDPVAEAAAASAAASAAVALAGSEWCDAEVLRKLRRRSLAALRAEVEPVDITAYGRFLPAWQHVRTPGTGRGQPALRGLDGIITAVDQLSGVPIPASAWEPLVLASRVSNYQPAMLDELMAAGEVLWSGAGALPGNDGWISLHLADSVELTLNPAPDFEPGDAQRRLLDHLQANGGGYFFRQLTDIAGGMDAVLGDQDVVSAIWDLAWAGRVTGDTFAPVRSLIAGGHTAHRQVARAPRARAPRLSRLGRSHGTGLLGSPGLSGGRYGSVGGAVPTPPLAAGRWSALPTPELDPTIHARATAELLLDRYGVVTRGSVMAENILGGFGLMYKVLARLEEAGRCRRGYFIEHLGAAQFAVPATVDRLRTYTEDAQLAKPEPVALALAATDPANPYGAALPWPAGNVEAGSGHRPGRKAGALVVLVDGALVLYVERGGKTLLVFTEDDSVLAAAAGALVDVVKRGAVDKLIMEKVNGHGILDTPAASALTAAGAYSTPKGLRIRA</sequence>
<reference evidence="12" key="1">
    <citation type="submission" date="2024-06" db="EMBL/GenBank/DDBJ databases">
        <title>Biodegradation of dimethachlon by Arthrobacter sp. K5: mechanistic insights and ecological implications.</title>
        <authorList>
            <person name="Hu S."/>
            <person name="Lu P."/>
        </authorList>
    </citation>
    <scope>NUCLEOTIDE SEQUENCE</scope>
    <source>
        <strain evidence="12">K5</strain>
    </source>
</reference>
<evidence type="ECO:0000256" key="1">
    <source>
        <dbReference type="ARBA" id="ARBA00022741"/>
    </source>
</evidence>